<dbReference type="PROSITE" id="PS51352">
    <property type="entry name" value="THIOREDOXIN_2"/>
    <property type="match status" value="1"/>
</dbReference>
<evidence type="ECO:0000256" key="3">
    <source>
        <dbReference type="ARBA" id="ARBA00023002"/>
    </source>
</evidence>
<dbReference type="AlphaFoldDB" id="A0A382WQ17"/>
<dbReference type="Gene3D" id="3.40.30.10">
    <property type="entry name" value="Glutaredoxin"/>
    <property type="match status" value="1"/>
</dbReference>
<dbReference type="InterPro" id="IPR012336">
    <property type="entry name" value="Thioredoxin-like_fold"/>
</dbReference>
<keyword evidence="6" id="KW-0812">Transmembrane</keyword>
<feature type="transmembrane region" description="Helical" evidence="6">
    <location>
        <begin position="27"/>
        <end position="47"/>
    </location>
</feature>
<keyword evidence="2" id="KW-0732">Signal</keyword>
<feature type="domain" description="Thioredoxin" evidence="7">
    <location>
        <begin position="60"/>
        <end position="217"/>
    </location>
</feature>
<keyword evidence="4" id="KW-1015">Disulfide bond</keyword>
<dbReference type="Pfam" id="PF13462">
    <property type="entry name" value="Thioredoxin_4"/>
    <property type="match status" value="1"/>
</dbReference>
<proteinExistence type="inferred from homology"/>
<name>A0A382WQ17_9ZZZZ</name>
<dbReference type="EMBL" id="UINC01161636">
    <property type="protein sequence ID" value="SVD60942.1"/>
    <property type="molecule type" value="Genomic_DNA"/>
</dbReference>
<dbReference type="InterPro" id="IPR036249">
    <property type="entry name" value="Thioredoxin-like_sf"/>
</dbReference>
<evidence type="ECO:0000256" key="1">
    <source>
        <dbReference type="ARBA" id="ARBA00005791"/>
    </source>
</evidence>
<evidence type="ECO:0000256" key="2">
    <source>
        <dbReference type="ARBA" id="ARBA00022729"/>
    </source>
</evidence>
<dbReference type="PANTHER" id="PTHR13887">
    <property type="entry name" value="GLUTATHIONE S-TRANSFERASE KAPPA"/>
    <property type="match status" value="1"/>
</dbReference>
<sequence length="217" mass="24613">MSINPDYSTTTRDTSTDDTVTFKRSHFYIALVPVMFVCGLAAGYLFWGPTNNDSVLERDTRIADKVEPTEAKVGVGEVQRFDIGSIDDPCAGPQNAPITIIEFSDFQCAYCAKFVDTTLVPLLETYPDEIRFCYRDFPLDNIHPEARSAAEAAQCAFEQNKFWEFHNGIFWNQTTLSDDLYIDLASNINLDVEQFEKCYSSGRFRGRVNEDFSVARD</sequence>
<keyword evidence="3" id="KW-0560">Oxidoreductase</keyword>
<evidence type="ECO:0000313" key="8">
    <source>
        <dbReference type="EMBL" id="SVD60942.1"/>
    </source>
</evidence>
<dbReference type="SUPFAM" id="SSF52833">
    <property type="entry name" value="Thioredoxin-like"/>
    <property type="match status" value="1"/>
</dbReference>
<gene>
    <name evidence="8" type="ORF">METZ01_LOCUS413796</name>
</gene>
<dbReference type="GO" id="GO:0016491">
    <property type="term" value="F:oxidoreductase activity"/>
    <property type="evidence" value="ECO:0007669"/>
    <property type="project" value="UniProtKB-KW"/>
</dbReference>
<evidence type="ECO:0000256" key="6">
    <source>
        <dbReference type="SAM" id="Phobius"/>
    </source>
</evidence>
<dbReference type="InterPro" id="IPR013766">
    <property type="entry name" value="Thioredoxin_domain"/>
</dbReference>
<protein>
    <recommendedName>
        <fullName evidence="7">Thioredoxin domain-containing protein</fullName>
    </recommendedName>
</protein>
<feature type="non-terminal residue" evidence="8">
    <location>
        <position position="217"/>
    </location>
</feature>
<evidence type="ECO:0000256" key="5">
    <source>
        <dbReference type="ARBA" id="ARBA00023284"/>
    </source>
</evidence>
<comment type="similarity">
    <text evidence="1">Belongs to the thioredoxin family. DsbA subfamily.</text>
</comment>
<evidence type="ECO:0000256" key="4">
    <source>
        <dbReference type="ARBA" id="ARBA00023157"/>
    </source>
</evidence>
<reference evidence="8" key="1">
    <citation type="submission" date="2018-05" db="EMBL/GenBank/DDBJ databases">
        <authorList>
            <person name="Lanie J.A."/>
            <person name="Ng W.-L."/>
            <person name="Kazmierczak K.M."/>
            <person name="Andrzejewski T.M."/>
            <person name="Davidsen T.M."/>
            <person name="Wayne K.J."/>
            <person name="Tettelin H."/>
            <person name="Glass J.I."/>
            <person name="Rusch D."/>
            <person name="Podicherti R."/>
            <person name="Tsui H.-C.T."/>
            <person name="Winkler M.E."/>
        </authorList>
    </citation>
    <scope>NUCLEOTIDE SEQUENCE</scope>
</reference>
<keyword evidence="6" id="KW-0472">Membrane</keyword>
<organism evidence="8">
    <name type="scientific">marine metagenome</name>
    <dbReference type="NCBI Taxonomy" id="408172"/>
    <lineage>
        <taxon>unclassified sequences</taxon>
        <taxon>metagenomes</taxon>
        <taxon>ecological metagenomes</taxon>
    </lineage>
</organism>
<keyword evidence="5" id="KW-0676">Redox-active center</keyword>
<dbReference type="PANTHER" id="PTHR13887:SF14">
    <property type="entry name" value="DISULFIDE BOND FORMATION PROTEIN D"/>
    <property type="match status" value="1"/>
</dbReference>
<keyword evidence="6" id="KW-1133">Transmembrane helix</keyword>
<evidence type="ECO:0000259" key="7">
    <source>
        <dbReference type="PROSITE" id="PS51352"/>
    </source>
</evidence>
<accession>A0A382WQ17</accession>